<dbReference type="Proteomes" id="UP001597347">
    <property type="component" value="Unassembled WGS sequence"/>
</dbReference>
<gene>
    <name evidence="3" type="ORF">ACFSBI_00960</name>
</gene>
<feature type="transmembrane region" description="Helical" evidence="2">
    <location>
        <begin position="7"/>
        <end position="23"/>
    </location>
</feature>
<keyword evidence="2" id="KW-1133">Transmembrane helix</keyword>
<evidence type="ECO:0000313" key="4">
    <source>
        <dbReference type="Proteomes" id="UP001597347"/>
    </source>
</evidence>
<sequence>MAVRDRLVAIVLAVGVLLGMAAWQAVTPWLGVAVVLAAVAGASVVYRLDVGRRAAPAPDGENDVSTPRRAAERP</sequence>
<reference evidence="4" key="1">
    <citation type="journal article" date="2019" name="Int. J. Syst. Evol. Microbiol.">
        <title>The Global Catalogue of Microorganisms (GCM) 10K type strain sequencing project: providing services to taxonomists for standard genome sequencing and annotation.</title>
        <authorList>
            <consortium name="The Broad Institute Genomics Platform"/>
            <consortium name="The Broad Institute Genome Sequencing Center for Infectious Disease"/>
            <person name="Wu L."/>
            <person name="Ma J."/>
        </authorList>
    </citation>
    <scope>NUCLEOTIDE SEQUENCE [LARGE SCALE GENOMIC DNA]</scope>
    <source>
        <strain evidence="4">CGMCC 1.12471</strain>
    </source>
</reference>
<comment type="caution">
    <text evidence="3">The sequence shown here is derived from an EMBL/GenBank/DDBJ whole genome shotgun (WGS) entry which is preliminary data.</text>
</comment>
<feature type="transmembrane region" description="Helical" evidence="2">
    <location>
        <begin position="29"/>
        <end position="48"/>
    </location>
</feature>
<protein>
    <submittedName>
        <fullName evidence="3">Uncharacterized protein</fullName>
    </submittedName>
</protein>
<keyword evidence="2" id="KW-0472">Membrane</keyword>
<organism evidence="3 4">
    <name type="scientific">Amnibacterium endophyticum</name>
    <dbReference type="NCBI Taxonomy" id="2109337"/>
    <lineage>
        <taxon>Bacteria</taxon>
        <taxon>Bacillati</taxon>
        <taxon>Actinomycetota</taxon>
        <taxon>Actinomycetes</taxon>
        <taxon>Micrococcales</taxon>
        <taxon>Microbacteriaceae</taxon>
        <taxon>Amnibacterium</taxon>
    </lineage>
</organism>
<keyword evidence="2" id="KW-0812">Transmembrane</keyword>
<evidence type="ECO:0000313" key="3">
    <source>
        <dbReference type="EMBL" id="MFD1720105.1"/>
    </source>
</evidence>
<dbReference type="EMBL" id="JBHUEA010000001">
    <property type="protein sequence ID" value="MFD1720105.1"/>
    <property type="molecule type" value="Genomic_DNA"/>
</dbReference>
<dbReference type="RefSeq" id="WP_377931312.1">
    <property type="nucleotide sequence ID" value="NZ_JBHUEA010000001.1"/>
</dbReference>
<keyword evidence="4" id="KW-1185">Reference proteome</keyword>
<proteinExistence type="predicted"/>
<evidence type="ECO:0000256" key="1">
    <source>
        <dbReference type="SAM" id="MobiDB-lite"/>
    </source>
</evidence>
<accession>A0ABW4L9I4</accession>
<feature type="region of interest" description="Disordered" evidence="1">
    <location>
        <begin position="54"/>
        <end position="74"/>
    </location>
</feature>
<evidence type="ECO:0000256" key="2">
    <source>
        <dbReference type="SAM" id="Phobius"/>
    </source>
</evidence>
<name>A0ABW4L9I4_9MICO</name>